<keyword evidence="2" id="KW-0472">Membrane</keyword>
<dbReference type="GO" id="GO:0016740">
    <property type="term" value="F:transferase activity"/>
    <property type="evidence" value="ECO:0007669"/>
    <property type="project" value="UniProtKB-KW"/>
</dbReference>
<dbReference type="Proteomes" id="UP000623467">
    <property type="component" value="Unassembled WGS sequence"/>
</dbReference>
<reference evidence="3" key="1">
    <citation type="submission" date="2020-05" db="EMBL/GenBank/DDBJ databases">
        <title>Mycena genomes resolve the evolution of fungal bioluminescence.</title>
        <authorList>
            <person name="Tsai I.J."/>
        </authorList>
    </citation>
    <scope>NUCLEOTIDE SEQUENCE</scope>
    <source>
        <strain evidence="3">160909Yilan</strain>
    </source>
</reference>
<feature type="transmembrane region" description="Helical" evidence="2">
    <location>
        <begin position="16"/>
        <end position="36"/>
    </location>
</feature>
<keyword evidence="2" id="KW-1133">Transmembrane helix</keyword>
<name>A0A8H6ZCD9_9AGAR</name>
<evidence type="ECO:0000256" key="2">
    <source>
        <dbReference type="SAM" id="Phobius"/>
    </source>
</evidence>
<dbReference type="EMBL" id="JACAZH010000003">
    <property type="protein sequence ID" value="KAF7373716.1"/>
    <property type="molecule type" value="Genomic_DNA"/>
</dbReference>
<evidence type="ECO:0000313" key="4">
    <source>
        <dbReference type="Proteomes" id="UP000623467"/>
    </source>
</evidence>
<sequence>MGDALSVVSRASSTRLAIPTLVFGAVFGTLAALPWYTYMGVLLAGAESFGMQDVRVSSILWFILRNPTPRPRAPALRLYVGLCSYNFFRAVPLDPGTCPRPGSDAKLKSVSGLLSYFLGRRTNAGAENVETTRSLGYAQEGIIEDLAAKGRLNGQTFCVQCPQTSVLETLPTLQLSWTSVLLASQLWQIARQMTLDSGGVEFGAVWVMWLYAQGGRGGTSLNGQMGHRHAHAHGHGHGAAASTDSEPDPLASGTPAHTHTSSGFLMDLLGFDRFTRGSAASGLARASKASNPFDLGIMMVWNFWTKERELGVEYERLYDVCWRGSRRRGSGGSGRKR</sequence>
<organism evidence="3 4">
    <name type="scientific">Mycena sanguinolenta</name>
    <dbReference type="NCBI Taxonomy" id="230812"/>
    <lineage>
        <taxon>Eukaryota</taxon>
        <taxon>Fungi</taxon>
        <taxon>Dikarya</taxon>
        <taxon>Basidiomycota</taxon>
        <taxon>Agaricomycotina</taxon>
        <taxon>Agaricomycetes</taxon>
        <taxon>Agaricomycetidae</taxon>
        <taxon>Agaricales</taxon>
        <taxon>Marasmiineae</taxon>
        <taxon>Mycenaceae</taxon>
        <taxon>Mycena</taxon>
    </lineage>
</organism>
<evidence type="ECO:0000313" key="3">
    <source>
        <dbReference type="EMBL" id="KAF7373716.1"/>
    </source>
</evidence>
<accession>A0A8H6ZCD9</accession>
<dbReference type="AlphaFoldDB" id="A0A8H6ZCD9"/>
<gene>
    <name evidence="3" type="ORF">MSAN_00582600</name>
</gene>
<proteinExistence type="predicted"/>
<evidence type="ECO:0000256" key="1">
    <source>
        <dbReference type="SAM" id="MobiDB-lite"/>
    </source>
</evidence>
<dbReference type="OrthoDB" id="6781668at2759"/>
<comment type="caution">
    <text evidence="3">The sequence shown here is derived from an EMBL/GenBank/DDBJ whole genome shotgun (WGS) entry which is preliminary data.</text>
</comment>
<feature type="region of interest" description="Disordered" evidence="1">
    <location>
        <begin position="222"/>
        <end position="256"/>
    </location>
</feature>
<feature type="compositionally biased region" description="Basic residues" evidence="1">
    <location>
        <begin position="226"/>
        <end position="236"/>
    </location>
</feature>
<keyword evidence="3" id="KW-0808">Transferase</keyword>
<protein>
    <submittedName>
        <fullName evidence="3">Palmitoyltransferase</fullName>
    </submittedName>
</protein>
<keyword evidence="2" id="KW-0812">Transmembrane</keyword>
<keyword evidence="4" id="KW-1185">Reference proteome</keyword>